<dbReference type="PANTHER" id="PTHR23028:SF128">
    <property type="entry name" value="ACYLTRANSFERASE 3 DOMAIN-CONTAINING PROTEIN"/>
    <property type="match status" value="1"/>
</dbReference>
<dbReference type="Proteomes" id="UP000800041">
    <property type="component" value="Unassembled WGS sequence"/>
</dbReference>
<organism evidence="3 4">
    <name type="scientific">Aulographum hederae CBS 113979</name>
    <dbReference type="NCBI Taxonomy" id="1176131"/>
    <lineage>
        <taxon>Eukaryota</taxon>
        <taxon>Fungi</taxon>
        <taxon>Dikarya</taxon>
        <taxon>Ascomycota</taxon>
        <taxon>Pezizomycotina</taxon>
        <taxon>Dothideomycetes</taxon>
        <taxon>Pleosporomycetidae</taxon>
        <taxon>Aulographales</taxon>
        <taxon>Aulographaceae</taxon>
    </lineage>
</organism>
<dbReference type="PANTHER" id="PTHR23028">
    <property type="entry name" value="ACETYLTRANSFERASE"/>
    <property type="match status" value="1"/>
</dbReference>
<evidence type="ECO:0000259" key="2">
    <source>
        <dbReference type="Pfam" id="PF01757"/>
    </source>
</evidence>
<dbReference type="OrthoDB" id="5405781at2759"/>
<feature type="transmembrane region" description="Helical" evidence="1">
    <location>
        <begin position="390"/>
        <end position="411"/>
    </location>
</feature>
<evidence type="ECO:0000313" key="4">
    <source>
        <dbReference type="Proteomes" id="UP000800041"/>
    </source>
</evidence>
<evidence type="ECO:0000313" key="3">
    <source>
        <dbReference type="EMBL" id="KAF1985506.1"/>
    </source>
</evidence>
<feature type="transmembrane region" description="Helical" evidence="1">
    <location>
        <begin position="342"/>
        <end position="370"/>
    </location>
</feature>
<protein>
    <recommendedName>
        <fullName evidence="2">Acyltransferase 3 domain-containing protein</fullName>
    </recommendedName>
</protein>
<dbReference type="AlphaFoldDB" id="A0A6G1GX16"/>
<dbReference type="EMBL" id="ML977162">
    <property type="protein sequence ID" value="KAF1985506.1"/>
    <property type="molecule type" value="Genomic_DNA"/>
</dbReference>
<name>A0A6G1GX16_9PEZI</name>
<keyword evidence="4" id="KW-1185">Reference proteome</keyword>
<sequence length="444" mass="49499">MTVLRFAWPSSDSKTNDTRWADGLRGVAAVGVLCSHLTLSFFLFLVSPCETHGEGEAKVCEPLLFQRPILRIFNTGNAWVALFMILMGFVNSLKTMKQAQSGDLTPAVTGLARTSFARIPRLVLPGTTVTIIAWFLCQLGFFEVARQSSAWWLSHNSRAPSANWYSAVGDLVQALVETWVEAENPYDQPQWALVYLMKGSLFTFLILLLTSTTRPSYRRLIIAIAYLWSWSTHDGLVGTNVFFGMFLADLHVTSTLPTFRTPSLRLLPLLTAFLALWLMSYPSSDEYADADVPWIRALTHIFRSMTPNPSEMSRYIPGVGAQLLCLSIHVSQDLKALFSIRVFTWLGSVSLSMYLLHGPLMRSVLAWMAFGPAYLLGVRNSEGKIPAPSGFALTIILLSWFGLLLVIVHIWTKRIEPLFARATKFLVGEAKVTPEQGKEGTLPQ</sequence>
<feature type="transmembrane region" description="Helical" evidence="1">
    <location>
        <begin position="68"/>
        <end position="90"/>
    </location>
</feature>
<dbReference type="InterPro" id="IPR002656">
    <property type="entry name" value="Acyl_transf_3_dom"/>
</dbReference>
<feature type="domain" description="Acyltransferase 3" evidence="2">
    <location>
        <begin position="20"/>
        <end position="406"/>
    </location>
</feature>
<feature type="transmembrane region" description="Helical" evidence="1">
    <location>
        <begin position="266"/>
        <end position="284"/>
    </location>
</feature>
<feature type="transmembrane region" description="Helical" evidence="1">
    <location>
        <begin position="192"/>
        <end position="210"/>
    </location>
</feature>
<feature type="transmembrane region" description="Helical" evidence="1">
    <location>
        <begin position="122"/>
        <end position="142"/>
    </location>
</feature>
<dbReference type="Pfam" id="PF01757">
    <property type="entry name" value="Acyl_transf_3"/>
    <property type="match status" value="1"/>
</dbReference>
<keyword evidence="1" id="KW-0812">Transmembrane</keyword>
<feature type="transmembrane region" description="Helical" evidence="1">
    <location>
        <begin position="27"/>
        <end position="48"/>
    </location>
</feature>
<dbReference type="InterPro" id="IPR050879">
    <property type="entry name" value="Acyltransferase_3"/>
</dbReference>
<evidence type="ECO:0000256" key="1">
    <source>
        <dbReference type="SAM" id="Phobius"/>
    </source>
</evidence>
<proteinExistence type="predicted"/>
<keyword evidence="1" id="KW-1133">Transmembrane helix</keyword>
<reference evidence="3" key="1">
    <citation type="journal article" date="2020" name="Stud. Mycol.">
        <title>101 Dothideomycetes genomes: a test case for predicting lifestyles and emergence of pathogens.</title>
        <authorList>
            <person name="Haridas S."/>
            <person name="Albert R."/>
            <person name="Binder M."/>
            <person name="Bloem J."/>
            <person name="Labutti K."/>
            <person name="Salamov A."/>
            <person name="Andreopoulos B."/>
            <person name="Baker S."/>
            <person name="Barry K."/>
            <person name="Bills G."/>
            <person name="Bluhm B."/>
            <person name="Cannon C."/>
            <person name="Castanera R."/>
            <person name="Culley D."/>
            <person name="Daum C."/>
            <person name="Ezra D."/>
            <person name="Gonzalez J."/>
            <person name="Henrissat B."/>
            <person name="Kuo A."/>
            <person name="Liang C."/>
            <person name="Lipzen A."/>
            <person name="Lutzoni F."/>
            <person name="Magnuson J."/>
            <person name="Mondo S."/>
            <person name="Nolan M."/>
            <person name="Ohm R."/>
            <person name="Pangilinan J."/>
            <person name="Park H.-J."/>
            <person name="Ramirez L."/>
            <person name="Alfaro M."/>
            <person name="Sun H."/>
            <person name="Tritt A."/>
            <person name="Yoshinaga Y."/>
            <person name="Zwiers L.-H."/>
            <person name="Turgeon B."/>
            <person name="Goodwin S."/>
            <person name="Spatafora J."/>
            <person name="Crous P."/>
            <person name="Grigoriev I."/>
        </authorList>
    </citation>
    <scope>NUCLEOTIDE SEQUENCE</scope>
    <source>
        <strain evidence="3">CBS 113979</strain>
    </source>
</reference>
<dbReference type="GO" id="GO:0016747">
    <property type="term" value="F:acyltransferase activity, transferring groups other than amino-acyl groups"/>
    <property type="evidence" value="ECO:0007669"/>
    <property type="project" value="InterPro"/>
</dbReference>
<keyword evidence="1" id="KW-0472">Membrane</keyword>
<gene>
    <name evidence="3" type="ORF">K402DRAFT_357556</name>
</gene>
<accession>A0A6G1GX16</accession>